<reference evidence="10 11" key="1">
    <citation type="submission" date="2020-08" db="EMBL/GenBank/DDBJ databases">
        <title>Sequencing the genomes of 1000 actinobacteria strains.</title>
        <authorList>
            <person name="Klenk H.-P."/>
        </authorList>
    </citation>
    <scope>NUCLEOTIDE SEQUENCE [LARGE SCALE GENOMIC DNA]</scope>
    <source>
        <strain evidence="10 11">DSM 20419</strain>
    </source>
</reference>
<accession>A0A7W4YHK5</accession>
<feature type="binding site" evidence="8">
    <location>
        <position position="89"/>
    </location>
    <ligand>
        <name>Zn(2+)</name>
        <dbReference type="ChEBI" id="CHEBI:29105"/>
        <note>catalytic</note>
    </ligand>
</feature>
<protein>
    <recommendedName>
        <fullName evidence="8">tRNA-specific adenosine deaminase</fullName>
        <ecNumber evidence="8">3.5.4.33</ecNumber>
    </recommendedName>
</protein>
<evidence type="ECO:0000256" key="1">
    <source>
        <dbReference type="ARBA" id="ARBA00010669"/>
    </source>
</evidence>
<evidence type="ECO:0000259" key="9">
    <source>
        <dbReference type="PROSITE" id="PS51747"/>
    </source>
</evidence>
<dbReference type="InterPro" id="IPR016193">
    <property type="entry name" value="Cytidine_deaminase-like"/>
</dbReference>
<feature type="domain" description="CMP/dCMP-type deaminase" evidence="9">
    <location>
        <begin position="7"/>
        <end position="130"/>
    </location>
</feature>
<dbReference type="GO" id="GO:0008270">
    <property type="term" value="F:zinc ion binding"/>
    <property type="evidence" value="ECO:0007669"/>
    <property type="project" value="UniProtKB-UniRule"/>
</dbReference>
<dbReference type="EMBL" id="JACHWJ010000005">
    <property type="protein sequence ID" value="MBB2959251.1"/>
    <property type="molecule type" value="Genomic_DNA"/>
</dbReference>
<dbReference type="Pfam" id="PF14437">
    <property type="entry name" value="MafB19-deam"/>
    <property type="match status" value="1"/>
</dbReference>
<dbReference type="PANTHER" id="PTHR11079">
    <property type="entry name" value="CYTOSINE DEAMINASE FAMILY MEMBER"/>
    <property type="match status" value="1"/>
</dbReference>
<keyword evidence="11" id="KW-1185">Reference proteome</keyword>
<dbReference type="PROSITE" id="PS51747">
    <property type="entry name" value="CYT_DCMP_DEAMINASES_2"/>
    <property type="match status" value="1"/>
</dbReference>
<comment type="function">
    <text evidence="8">Catalyzes the deamination of adenosine to inosine at the wobble position 34 of tRNA(Arg2).</text>
</comment>
<dbReference type="GO" id="GO:0002100">
    <property type="term" value="P:tRNA wobble adenosine to inosine editing"/>
    <property type="evidence" value="ECO:0007669"/>
    <property type="project" value="UniProtKB-UniRule"/>
</dbReference>
<dbReference type="PANTHER" id="PTHR11079:SF202">
    <property type="entry name" value="TRNA-SPECIFIC ADENOSINE DEAMINASE"/>
    <property type="match status" value="1"/>
</dbReference>
<dbReference type="Proteomes" id="UP000545286">
    <property type="component" value="Unassembled WGS sequence"/>
</dbReference>
<feature type="binding site" evidence="8">
    <location>
        <position position="59"/>
    </location>
    <ligand>
        <name>Zn(2+)</name>
        <dbReference type="ChEBI" id="CHEBI:29105"/>
        <note>catalytic</note>
    </ligand>
</feature>
<dbReference type="PROSITE" id="PS00903">
    <property type="entry name" value="CYT_DCMP_DEAMINASES_1"/>
    <property type="match status" value="1"/>
</dbReference>
<comment type="caution">
    <text evidence="10">The sequence shown here is derived from an EMBL/GenBank/DDBJ whole genome shotgun (WGS) entry which is preliminary data.</text>
</comment>
<dbReference type="HAMAP" id="MF_00972">
    <property type="entry name" value="tRNA_aden_deaminase"/>
    <property type="match status" value="1"/>
</dbReference>
<dbReference type="EC" id="3.5.4.33" evidence="8"/>
<dbReference type="GO" id="GO:0052717">
    <property type="term" value="F:tRNA-specific adenosine-34 deaminase activity"/>
    <property type="evidence" value="ECO:0007669"/>
    <property type="project" value="UniProtKB-UniRule"/>
</dbReference>
<comment type="cofactor">
    <cofactor evidence="8">
        <name>Zn(2+)</name>
        <dbReference type="ChEBI" id="CHEBI:29105"/>
    </cofactor>
    <text evidence="8">Binds 1 zinc ion per subunit.</text>
</comment>
<comment type="subunit">
    <text evidence="2 8">Homodimer.</text>
</comment>
<dbReference type="AlphaFoldDB" id="A0A7W4YHK5"/>
<evidence type="ECO:0000256" key="2">
    <source>
        <dbReference type="ARBA" id="ARBA00011738"/>
    </source>
</evidence>
<comment type="catalytic activity">
    <reaction evidence="7 8">
        <text>adenosine(34) in tRNA + H2O + H(+) = inosine(34) in tRNA + NH4(+)</text>
        <dbReference type="Rhea" id="RHEA:43168"/>
        <dbReference type="Rhea" id="RHEA-COMP:10373"/>
        <dbReference type="Rhea" id="RHEA-COMP:10374"/>
        <dbReference type="ChEBI" id="CHEBI:15377"/>
        <dbReference type="ChEBI" id="CHEBI:15378"/>
        <dbReference type="ChEBI" id="CHEBI:28938"/>
        <dbReference type="ChEBI" id="CHEBI:74411"/>
        <dbReference type="ChEBI" id="CHEBI:82852"/>
        <dbReference type="EC" id="3.5.4.33"/>
    </reaction>
</comment>
<evidence type="ECO:0000256" key="8">
    <source>
        <dbReference type="HAMAP-Rule" id="MF_00972"/>
    </source>
</evidence>
<keyword evidence="5 8" id="KW-0378">Hydrolase</keyword>
<evidence type="ECO:0000256" key="7">
    <source>
        <dbReference type="ARBA" id="ARBA00048045"/>
    </source>
</evidence>
<keyword evidence="3 8" id="KW-0819">tRNA processing</keyword>
<evidence type="ECO:0000256" key="5">
    <source>
        <dbReference type="ARBA" id="ARBA00022801"/>
    </source>
</evidence>
<dbReference type="InterPro" id="IPR058535">
    <property type="entry name" value="MafB19-deam"/>
</dbReference>
<feature type="binding site" evidence="8">
    <location>
        <position position="92"/>
    </location>
    <ligand>
        <name>Zn(2+)</name>
        <dbReference type="ChEBI" id="CHEBI:29105"/>
        <note>catalytic</note>
    </ligand>
</feature>
<evidence type="ECO:0000313" key="11">
    <source>
        <dbReference type="Proteomes" id="UP000545286"/>
    </source>
</evidence>
<gene>
    <name evidence="8" type="primary">tadA</name>
    <name evidence="10" type="ORF">FHX72_003403</name>
</gene>
<evidence type="ECO:0000256" key="4">
    <source>
        <dbReference type="ARBA" id="ARBA00022723"/>
    </source>
</evidence>
<organism evidence="10 11">
    <name type="scientific">Pseudoclavibacter helvolus</name>
    <dbReference type="NCBI Taxonomy" id="255205"/>
    <lineage>
        <taxon>Bacteria</taxon>
        <taxon>Bacillati</taxon>
        <taxon>Actinomycetota</taxon>
        <taxon>Actinomycetes</taxon>
        <taxon>Micrococcales</taxon>
        <taxon>Microbacteriaceae</taxon>
        <taxon>Pseudoclavibacter</taxon>
    </lineage>
</organism>
<dbReference type="Gene3D" id="3.40.140.10">
    <property type="entry name" value="Cytidine Deaminase, domain 2"/>
    <property type="match status" value="1"/>
</dbReference>
<dbReference type="CDD" id="cd01285">
    <property type="entry name" value="nucleoside_deaminase"/>
    <property type="match status" value="1"/>
</dbReference>
<dbReference type="InterPro" id="IPR002125">
    <property type="entry name" value="CMP_dCMP_dom"/>
</dbReference>
<feature type="active site" description="Proton donor" evidence="8">
    <location>
        <position position="61"/>
    </location>
</feature>
<dbReference type="InterPro" id="IPR016192">
    <property type="entry name" value="APOBEC/CMP_deaminase_Zn-bd"/>
</dbReference>
<keyword evidence="4 8" id="KW-0479">Metal-binding</keyword>
<proteinExistence type="inferred from homology"/>
<keyword evidence="6 8" id="KW-0862">Zinc</keyword>
<evidence type="ECO:0000256" key="6">
    <source>
        <dbReference type="ARBA" id="ARBA00022833"/>
    </source>
</evidence>
<comment type="similarity">
    <text evidence="1">Belongs to the cytidine and deoxycytidylate deaminase family. ADAT2 subfamily.</text>
</comment>
<sequence>MSLHVDDRFSELMGIALGEAELALASDDVPIGAVVTDASGVVIATAHNERELTGDPTGHAEVLALRRAAERLGTWRLDGCTLVVTLEPCAMCAGAILSSRIATLVYGAWDDKAGAVGSRYDLVRDRRLPERAVVIAGVREAECAALVRGFFRD</sequence>
<dbReference type="SUPFAM" id="SSF53927">
    <property type="entry name" value="Cytidine deaminase-like"/>
    <property type="match status" value="1"/>
</dbReference>
<name>A0A7W4YHK5_9MICO</name>
<dbReference type="InterPro" id="IPR028883">
    <property type="entry name" value="tRNA_aden_deaminase"/>
</dbReference>
<evidence type="ECO:0000256" key="3">
    <source>
        <dbReference type="ARBA" id="ARBA00022694"/>
    </source>
</evidence>
<evidence type="ECO:0000313" key="10">
    <source>
        <dbReference type="EMBL" id="MBB2959251.1"/>
    </source>
</evidence>